<feature type="domain" description="Response regulatory" evidence="3">
    <location>
        <begin position="23"/>
        <end position="139"/>
    </location>
</feature>
<dbReference type="GO" id="GO:0000160">
    <property type="term" value="P:phosphorelay signal transduction system"/>
    <property type="evidence" value="ECO:0007669"/>
    <property type="project" value="InterPro"/>
</dbReference>
<sequence length="430" mass="46270">MLTEAQHDRPETTAAEAVEGVRTVLVADDSALQRKLLALSLTRWGYAVLEAGSGVEALDMCAHQRVDLILSDWVMDGMSGLDLCKTLRARAGQDYVYFILLTSRSESCDIAEGLDAGADDYLAKPVHGEELRARIAAADRLVRMGRELRARNRVVSSTLAQLQSLYSALDRDLAEARKLQHSLLRERSVSVGPVEGTLTLKSCGHVGGDMVGHFRADDGRVGFWAIDVSGHGIAPALLTARLAGFLSPVSADQNVALETRDDGRRIVRDLGEIGTRLNTLMLEDLTTEHYFTMVLCVVESGTGQVDLLLAGHPLPLVQRTSGGIERLGTGGMPMGLLPAPHFDRVTTRLGQGDRLLIVSDGVTECMDAAGGLLGESGVAASLERSRTLSGQALFDALMWDVADHSGTDDLTDDLSGILIEYGRCDQPRPK</sequence>
<dbReference type="Proteomes" id="UP000198885">
    <property type="component" value="Unassembled WGS sequence"/>
</dbReference>
<dbReference type="PANTHER" id="PTHR43156">
    <property type="entry name" value="STAGE II SPORULATION PROTEIN E-RELATED"/>
    <property type="match status" value="1"/>
</dbReference>
<keyword evidence="1" id="KW-0378">Hydrolase</keyword>
<dbReference type="Pfam" id="PF07228">
    <property type="entry name" value="SpoIIE"/>
    <property type="match status" value="1"/>
</dbReference>
<dbReference type="InterPro" id="IPR052016">
    <property type="entry name" value="Bact_Sigma-Reg"/>
</dbReference>
<evidence type="ECO:0000313" key="5">
    <source>
        <dbReference type="Proteomes" id="UP000198885"/>
    </source>
</evidence>
<proteinExistence type="predicted"/>
<dbReference type="SMART" id="SM00331">
    <property type="entry name" value="PP2C_SIG"/>
    <property type="match status" value="1"/>
</dbReference>
<dbReference type="Pfam" id="PF00072">
    <property type="entry name" value="Response_reg"/>
    <property type="match status" value="1"/>
</dbReference>
<dbReference type="OrthoDB" id="9811749at2"/>
<dbReference type="Gene3D" id="3.40.50.2300">
    <property type="match status" value="1"/>
</dbReference>
<dbReference type="AlphaFoldDB" id="A0A1H9UGV1"/>
<feature type="modified residue" description="4-aspartylphosphate" evidence="2">
    <location>
        <position position="72"/>
    </location>
</feature>
<accession>A0A1H9UGV1</accession>
<dbReference type="RefSeq" id="WP_092693245.1">
    <property type="nucleotide sequence ID" value="NZ_FOGU01000005.1"/>
</dbReference>
<keyword evidence="2" id="KW-0597">Phosphoprotein</keyword>
<dbReference type="STRING" id="641238.SAMN04490244_105272"/>
<evidence type="ECO:0000259" key="3">
    <source>
        <dbReference type="PROSITE" id="PS50110"/>
    </source>
</evidence>
<dbReference type="SMART" id="SM00448">
    <property type="entry name" value="REC"/>
    <property type="match status" value="1"/>
</dbReference>
<dbReference type="PANTHER" id="PTHR43156:SF2">
    <property type="entry name" value="STAGE II SPORULATION PROTEIN E"/>
    <property type="match status" value="1"/>
</dbReference>
<evidence type="ECO:0000256" key="1">
    <source>
        <dbReference type="ARBA" id="ARBA00022801"/>
    </source>
</evidence>
<dbReference type="InterPro" id="IPR001932">
    <property type="entry name" value="PPM-type_phosphatase-like_dom"/>
</dbReference>
<dbReference type="InterPro" id="IPR036457">
    <property type="entry name" value="PPM-type-like_dom_sf"/>
</dbReference>
<dbReference type="Gene3D" id="3.60.40.10">
    <property type="entry name" value="PPM-type phosphatase domain"/>
    <property type="match status" value="1"/>
</dbReference>
<gene>
    <name evidence="4" type="ORF">SAMN04490244_105272</name>
</gene>
<dbReference type="EMBL" id="FOGU01000005">
    <property type="protein sequence ID" value="SES08592.1"/>
    <property type="molecule type" value="Genomic_DNA"/>
</dbReference>
<organism evidence="4 5">
    <name type="scientific">Tranquillimonas rosea</name>
    <dbReference type="NCBI Taxonomy" id="641238"/>
    <lineage>
        <taxon>Bacteria</taxon>
        <taxon>Pseudomonadati</taxon>
        <taxon>Pseudomonadota</taxon>
        <taxon>Alphaproteobacteria</taxon>
        <taxon>Rhodobacterales</taxon>
        <taxon>Roseobacteraceae</taxon>
        <taxon>Tranquillimonas</taxon>
    </lineage>
</organism>
<keyword evidence="5" id="KW-1185">Reference proteome</keyword>
<dbReference type="SUPFAM" id="SSF52172">
    <property type="entry name" value="CheY-like"/>
    <property type="match status" value="1"/>
</dbReference>
<dbReference type="InterPro" id="IPR011006">
    <property type="entry name" value="CheY-like_superfamily"/>
</dbReference>
<dbReference type="PROSITE" id="PS50110">
    <property type="entry name" value="RESPONSE_REGULATORY"/>
    <property type="match status" value="1"/>
</dbReference>
<reference evidence="4 5" key="1">
    <citation type="submission" date="2016-10" db="EMBL/GenBank/DDBJ databases">
        <authorList>
            <person name="de Groot N.N."/>
        </authorList>
    </citation>
    <scope>NUCLEOTIDE SEQUENCE [LARGE SCALE GENOMIC DNA]</scope>
    <source>
        <strain evidence="4 5">DSM 23042</strain>
    </source>
</reference>
<protein>
    <submittedName>
        <fullName evidence="4">Serine phosphatase RsbU, regulator of sigma subunit</fullName>
    </submittedName>
</protein>
<evidence type="ECO:0000313" key="4">
    <source>
        <dbReference type="EMBL" id="SES08592.1"/>
    </source>
</evidence>
<name>A0A1H9UGV1_9RHOB</name>
<evidence type="ECO:0000256" key="2">
    <source>
        <dbReference type="PROSITE-ProRule" id="PRU00169"/>
    </source>
</evidence>
<dbReference type="InterPro" id="IPR001789">
    <property type="entry name" value="Sig_transdc_resp-reg_receiver"/>
</dbReference>
<dbReference type="GO" id="GO:0016791">
    <property type="term" value="F:phosphatase activity"/>
    <property type="evidence" value="ECO:0007669"/>
    <property type="project" value="TreeGrafter"/>
</dbReference>